<comment type="caution">
    <text evidence="2">The sequence shown here is derived from an EMBL/GenBank/DDBJ whole genome shotgun (WGS) entry which is preliminary data.</text>
</comment>
<evidence type="ECO:0000313" key="3">
    <source>
        <dbReference type="Proteomes" id="UP000596742"/>
    </source>
</evidence>
<feature type="chain" id="PRO_5032426133" evidence="1">
    <location>
        <begin position="26"/>
        <end position="127"/>
    </location>
</feature>
<evidence type="ECO:0000313" key="2">
    <source>
        <dbReference type="EMBL" id="VDI49522.1"/>
    </source>
</evidence>
<sequence>MLCGNLLYILDFIKILFVSNGGVSGDWSDDEFCTKGHYAIGYKMKNEIRDNTGANHVKFKCRNFKDSMSYFELSYPAGYGTHGSYGESSEACPVNSAIYGIKTKIQPYQGEDGDDTALYDVKFFCCE</sequence>
<accession>A0A8B6FJF1</accession>
<dbReference type="SUPFAM" id="SSF51092">
    <property type="entry name" value="Vitelline membrane outer protein-I (VMO-I)"/>
    <property type="match status" value="1"/>
</dbReference>
<proteinExistence type="predicted"/>
<dbReference type="InterPro" id="IPR036706">
    <property type="entry name" value="VOMI_sf"/>
</dbReference>
<gene>
    <name evidence="2" type="ORF">MGAL_10B063974</name>
</gene>
<dbReference type="GO" id="GO:0005615">
    <property type="term" value="C:extracellular space"/>
    <property type="evidence" value="ECO:0007669"/>
    <property type="project" value="TreeGrafter"/>
</dbReference>
<dbReference type="EMBL" id="UYJE01006836">
    <property type="protein sequence ID" value="VDI49522.1"/>
    <property type="molecule type" value="Genomic_DNA"/>
</dbReference>
<dbReference type="AlphaFoldDB" id="A0A8B6FJF1"/>
<dbReference type="OrthoDB" id="6344411at2759"/>
<dbReference type="PANTHER" id="PTHR18841">
    <property type="entry name" value="VITELLINE MEMBRANE OUTER LAYER PROTEIN I-RELATED"/>
    <property type="match status" value="1"/>
</dbReference>
<reference evidence="2" key="1">
    <citation type="submission" date="2018-11" db="EMBL/GenBank/DDBJ databases">
        <authorList>
            <person name="Alioto T."/>
            <person name="Alioto T."/>
        </authorList>
    </citation>
    <scope>NUCLEOTIDE SEQUENCE</scope>
</reference>
<evidence type="ECO:0000256" key="1">
    <source>
        <dbReference type="SAM" id="SignalP"/>
    </source>
</evidence>
<dbReference type="InterPro" id="IPR005515">
    <property type="entry name" value="VOMI"/>
</dbReference>
<keyword evidence="3" id="KW-1185">Reference proteome</keyword>
<keyword evidence="1" id="KW-0732">Signal</keyword>
<dbReference type="Proteomes" id="UP000596742">
    <property type="component" value="Unassembled WGS sequence"/>
</dbReference>
<dbReference type="Pfam" id="PF03762">
    <property type="entry name" value="VOMI"/>
    <property type="match status" value="1"/>
</dbReference>
<feature type="signal peptide" evidence="1">
    <location>
        <begin position="1"/>
        <end position="25"/>
    </location>
</feature>
<organism evidence="2 3">
    <name type="scientific">Mytilus galloprovincialis</name>
    <name type="common">Mediterranean mussel</name>
    <dbReference type="NCBI Taxonomy" id="29158"/>
    <lineage>
        <taxon>Eukaryota</taxon>
        <taxon>Metazoa</taxon>
        <taxon>Spiralia</taxon>
        <taxon>Lophotrochozoa</taxon>
        <taxon>Mollusca</taxon>
        <taxon>Bivalvia</taxon>
        <taxon>Autobranchia</taxon>
        <taxon>Pteriomorphia</taxon>
        <taxon>Mytilida</taxon>
        <taxon>Mytiloidea</taxon>
        <taxon>Mytilidae</taxon>
        <taxon>Mytilinae</taxon>
        <taxon>Mytilus</taxon>
    </lineage>
</organism>
<protein>
    <submittedName>
        <fullName evidence="2">Uncharacterized protein</fullName>
    </submittedName>
</protein>
<dbReference type="PANTHER" id="PTHR18841:SF0">
    <property type="entry name" value="VITELLINE MEMBRANE OUTER LAYER 1 HOMOLOG A-RELATED"/>
    <property type="match status" value="1"/>
</dbReference>
<dbReference type="Gene3D" id="2.100.10.20">
    <property type="entry name" value="Vitelline membrane outer layer protein I (VOMI)"/>
    <property type="match status" value="1"/>
</dbReference>
<name>A0A8B6FJF1_MYTGA</name>